<reference evidence="2" key="1">
    <citation type="submission" date="2021-01" db="UniProtKB">
        <authorList>
            <consortium name="EnsemblMetazoa"/>
        </authorList>
    </citation>
    <scope>IDENTIFICATION</scope>
</reference>
<feature type="region of interest" description="Disordered" evidence="1">
    <location>
        <begin position="1"/>
        <end position="101"/>
    </location>
</feature>
<proteinExistence type="predicted"/>
<organism evidence="2 3">
    <name type="scientific">Clytia hemisphaerica</name>
    <dbReference type="NCBI Taxonomy" id="252671"/>
    <lineage>
        <taxon>Eukaryota</taxon>
        <taxon>Metazoa</taxon>
        <taxon>Cnidaria</taxon>
        <taxon>Hydrozoa</taxon>
        <taxon>Hydroidolina</taxon>
        <taxon>Leptothecata</taxon>
        <taxon>Obeliida</taxon>
        <taxon>Clytiidae</taxon>
        <taxon>Clytia</taxon>
    </lineage>
</organism>
<feature type="compositionally biased region" description="Basic and acidic residues" evidence="1">
    <location>
        <begin position="212"/>
        <end position="238"/>
    </location>
</feature>
<dbReference type="OrthoDB" id="9983798at2759"/>
<dbReference type="AlphaFoldDB" id="A0A7M6DMD2"/>
<dbReference type="PANTHER" id="PTHR10918">
    <property type="entry name" value="HOMER"/>
    <property type="match status" value="1"/>
</dbReference>
<dbReference type="Proteomes" id="UP000594262">
    <property type="component" value="Unplaced"/>
</dbReference>
<keyword evidence="3" id="KW-1185">Reference proteome</keyword>
<feature type="compositionally biased region" description="Low complexity" evidence="1">
    <location>
        <begin position="66"/>
        <end position="79"/>
    </location>
</feature>
<evidence type="ECO:0000256" key="1">
    <source>
        <dbReference type="SAM" id="MobiDB-lite"/>
    </source>
</evidence>
<protein>
    <submittedName>
        <fullName evidence="2">Uncharacterized protein</fullName>
    </submittedName>
</protein>
<accession>A0A7M6DMD2</accession>
<sequence length="268" mass="30685">MPEPNDPKKPTLERTRVRKSSAPDDVRIRRISAPVQQAGAMDNGKARSSRRVRSKTYDGNQEETQSPGSHRSSSSSSESQIKYENDRLKKALAQSSSNAKKWETEFQTLKNNNARLTAALQESAVNVEKWKEQLNNYKEDNQRLRKKLAASAGSGGAKSNSTEVSDLEKRVSELENKLKRKEEELSRITQHSTDELHVLREKNAQLSKKLKTHEDKLSDDVNNNRKQNEEIRNYEGKLKQFSETSHEMESKLRELFTLQQKMNGLMKS</sequence>
<evidence type="ECO:0000313" key="3">
    <source>
        <dbReference type="Proteomes" id="UP000594262"/>
    </source>
</evidence>
<dbReference type="GO" id="GO:0035256">
    <property type="term" value="F:G protein-coupled glutamate receptor binding"/>
    <property type="evidence" value="ECO:0007669"/>
    <property type="project" value="InterPro"/>
</dbReference>
<feature type="region of interest" description="Disordered" evidence="1">
    <location>
        <begin position="207"/>
        <end position="238"/>
    </location>
</feature>
<feature type="region of interest" description="Disordered" evidence="1">
    <location>
        <begin position="149"/>
        <end position="168"/>
    </location>
</feature>
<feature type="compositionally biased region" description="Basic and acidic residues" evidence="1">
    <location>
        <begin position="1"/>
        <end position="28"/>
    </location>
</feature>
<dbReference type="EnsemblMetazoa" id="CLYHEMT016018.3">
    <property type="protein sequence ID" value="CLYHEMP016018.3"/>
    <property type="gene ID" value="CLYHEMG016018"/>
</dbReference>
<evidence type="ECO:0000313" key="2">
    <source>
        <dbReference type="EnsemblMetazoa" id="CLYHEMP016018.3"/>
    </source>
</evidence>
<dbReference type="InterPro" id="IPR045027">
    <property type="entry name" value="Homer"/>
</dbReference>
<name>A0A7M6DMD2_9CNID</name>